<evidence type="ECO:0000313" key="6">
    <source>
        <dbReference type="EMBL" id="CCF56736.1"/>
    </source>
</evidence>
<dbReference type="InParanoid" id="H2AQT6"/>
<dbReference type="OrthoDB" id="432544at2759"/>
<gene>
    <name evidence="6" type="primary">KAFR0B04400</name>
    <name evidence="6" type="ORF">KAFR_0B04400</name>
</gene>
<keyword evidence="4" id="KW-0378">Hydrolase</keyword>
<evidence type="ECO:0000256" key="3">
    <source>
        <dbReference type="ARBA" id="ARBA00013198"/>
    </source>
</evidence>
<dbReference type="Pfam" id="PF01182">
    <property type="entry name" value="Glucosamine_iso"/>
    <property type="match status" value="1"/>
</dbReference>
<sequence length="153" mass="18027">MVEVFEFSTENGELSHELGKYIIRKQNEALSKEMTFNVGIGQDKDNDTIIKNLRKCLIEDEDISRQVRWKEWEIFFCNEYLVPLNSAESNYGLFKREILDHLVHVDGHLNLGPTVFTINESLVLGGNRDGNFKHREKIVREYEMLLKKILIYY</sequence>
<feature type="domain" description="Glucosamine/galactosamine-6-phosphate isomerase" evidence="5">
    <location>
        <begin position="12"/>
        <end position="147"/>
    </location>
</feature>
<dbReference type="EMBL" id="HE650822">
    <property type="protein sequence ID" value="CCF56736.1"/>
    <property type="molecule type" value="Genomic_DNA"/>
</dbReference>
<protein>
    <recommendedName>
        <fullName evidence="3">6-phosphogluconolactonase</fullName>
        <ecNumber evidence="3">3.1.1.31</ecNumber>
    </recommendedName>
</protein>
<dbReference type="HOGENOM" id="CLU_1713543_0_0_1"/>
<comment type="catalytic activity">
    <reaction evidence="1">
        <text>6-phospho-D-glucono-1,5-lactone + H2O = 6-phospho-D-gluconate + H(+)</text>
        <dbReference type="Rhea" id="RHEA:12556"/>
        <dbReference type="ChEBI" id="CHEBI:15377"/>
        <dbReference type="ChEBI" id="CHEBI:15378"/>
        <dbReference type="ChEBI" id="CHEBI:57955"/>
        <dbReference type="ChEBI" id="CHEBI:58759"/>
        <dbReference type="EC" id="3.1.1.31"/>
    </reaction>
</comment>
<dbReference type="RefSeq" id="XP_003955871.1">
    <property type="nucleotide sequence ID" value="XM_003955822.1"/>
</dbReference>
<proteinExistence type="predicted"/>
<dbReference type="KEGG" id="kaf:KAFR_0B04400"/>
<dbReference type="PANTHER" id="PTHR11054">
    <property type="entry name" value="6-PHOSPHOGLUCONOLACTONASE"/>
    <property type="match status" value="1"/>
</dbReference>
<organism evidence="6 7">
    <name type="scientific">Kazachstania africana (strain ATCC 22294 / BCRC 22015 / CBS 2517 / CECT 1963 / NBRC 1671 / NRRL Y-8276)</name>
    <name type="common">Yeast</name>
    <name type="synonym">Kluyveromyces africanus</name>
    <dbReference type="NCBI Taxonomy" id="1071382"/>
    <lineage>
        <taxon>Eukaryota</taxon>
        <taxon>Fungi</taxon>
        <taxon>Dikarya</taxon>
        <taxon>Ascomycota</taxon>
        <taxon>Saccharomycotina</taxon>
        <taxon>Saccharomycetes</taxon>
        <taxon>Saccharomycetales</taxon>
        <taxon>Saccharomycetaceae</taxon>
        <taxon>Kazachstania</taxon>
    </lineage>
</organism>
<dbReference type="EC" id="3.1.1.31" evidence="3"/>
<dbReference type="InterPro" id="IPR037171">
    <property type="entry name" value="NagB/RpiA_transferase-like"/>
</dbReference>
<evidence type="ECO:0000259" key="5">
    <source>
        <dbReference type="Pfam" id="PF01182"/>
    </source>
</evidence>
<evidence type="ECO:0000256" key="4">
    <source>
        <dbReference type="ARBA" id="ARBA00022801"/>
    </source>
</evidence>
<accession>H2AQT6</accession>
<reference evidence="6 7" key="1">
    <citation type="journal article" date="2011" name="Proc. Natl. Acad. Sci. U.S.A.">
        <title>Evolutionary erosion of yeast sex chromosomes by mating-type switching accidents.</title>
        <authorList>
            <person name="Gordon J.L."/>
            <person name="Armisen D."/>
            <person name="Proux-Wera E."/>
            <person name="Oheigeartaigh S.S."/>
            <person name="Byrne K.P."/>
            <person name="Wolfe K.H."/>
        </authorList>
    </citation>
    <scope>NUCLEOTIDE SEQUENCE [LARGE SCALE GENOMIC DNA]</scope>
    <source>
        <strain evidence="7">ATCC 22294 / BCRC 22015 / CBS 2517 / CECT 1963 / NBRC 1671 / NRRL Y-8276</strain>
    </source>
</reference>
<dbReference type="SUPFAM" id="SSF100950">
    <property type="entry name" value="NagB/RpiA/CoA transferase-like"/>
    <property type="match status" value="1"/>
</dbReference>
<dbReference type="GO" id="GO:0005975">
    <property type="term" value="P:carbohydrate metabolic process"/>
    <property type="evidence" value="ECO:0007669"/>
    <property type="project" value="InterPro"/>
</dbReference>
<evidence type="ECO:0000256" key="2">
    <source>
        <dbReference type="ARBA" id="ARBA00004961"/>
    </source>
</evidence>
<evidence type="ECO:0000313" key="7">
    <source>
        <dbReference type="Proteomes" id="UP000005220"/>
    </source>
</evidence>
<keyword evidence="7" id="KW-1185">Reference proteome</keyword>
<dbReference type="eggNOG" id="KOG3147">
    <property type="taxonomic scope" value="Eukaryota"/>
</dbReference>
<dbReference type="PANTHER" id="PTHR11054:SF24">
    <property type="entry name" value="6-PHOSPHOGLUCONOLACTONASE 3-RELATED"/>
    <property type="match status" value="1"/>
</dbReference>
<name>H2AQT6_KAZAF</name>
<evidence type="ECO:0000256" key="1">
    <source>
        <dbReference type="ARBA" id="ARBA00000832"/>
    </source>
</evidence>
<comment type="pathway">
    <text evidence="2">Carbohydrate degradation; pentose phosphate pathway; D-ribulose 5-phosphate from D-glucose 6-phosphate (oxidative stage): step 2/3.</text>
</comment>
<dbReference type="AlphaFoldDB" id="H2AQT6"/>
<dbReference type="GeneID" id="13884907"/>
<dbReference type="InterPro" id="IPR006148">
    <property type="entry name" value="Glc/Gal-6P_isomerase"/>
</dbReference>
<dbReference type="Proteomes" id="UP000005220">
    <property type="component" value="Chromosome 2"/>
</dbReference>
<dbReference type="GO" id="GO:0017057">
    <property type="term" value="F:6-phosphogluconolactonase activity"/>
    <property type="evidence" value="ECO:0007669"/>
    <property type="project" value="UniProtKB-EC"/>
</dbReference>
<dbReference type="Gene3D" id="3.40.50.1360">
    <property type="match status" value="1"/>
</dbReference>
<dbReference type="InterPro" id="IPR039104">
    <property type="entry name" value="6PGL"/>
</dbReference>
<dbReference type="STRING" id="1071382.H2AQT6"/>